<keyword evidence="7" id="KW-0998">Cell outer membrane</keyword>
<keyword evidence="3" id="KW-1134">Transmembrane beta strand</keyword>
<feature type="compositionally biased region" description="Low complexity" evidence="8">
    <location>
        <begin position="48"/>
        <end position="63"/>
    </location>
</feature>
<evidence type="ECO:0000313" key="11">
    <source>
        <dbReference type="EMBL" id="EYF03659.1"/>
    </source>
</evidence>
<name>A0A017T343_9BACT</name>
<evidence type="ECO:0000256" key="1">
    <source>
        <dbReference type="ARBA" id="ARBA00004571"/>
    </source>
</evidence>
<feature type="region of interest" description="Disordered" evidence="8">
    <location>
        <begin position="48"/>
        <end position="70"/>
    </location>
</feature>
<comment type="caution">
    <text evidence="11">The sequence shown here is derived from an EMBL/GenBank/DDBJ whole genome shotgun (WGS) entry which is preliminary data.</text>
</comment>
<dbReference type="PANTHER" id="PTHR30069:SF29">
    <property type="entry name" value="HEMOGLOBIN AND HEMOGLOBIN-HAPTOGLOBIN-BINDING PROTEIN 1-RELATED"/>
    <property type="match status" value="1"/>
</dbReference>
<dbReference type="AlphaFoldDB" id="A0A017T343"/>
<feature type="domain" description="TonB-dependent receptor plug" evidence="10">
    <location>
        <begin position="226"/>
        <end position="321"/>
    </location>
</feature>
<feature type="signal peptide" evidence="9">
    <location>
        <begin position="1"/>
        <end position="37"/>
    </location>
</feature>
<evidence type="ECO:0000313" key="12">
    <source>
        <dbReference type="Proteomes" id="UP000019678"/>
    </source>
</evidence>
<dbReference type="STRING" id="1192034.CAP_5270"/>
<dbReference type="SUPFAM" id="SSF74653">
    <property type="entry name" value="TolA/TonB C-terminal domain"/>
    <property type="match status" value="1"/>
</dbReference>
<keyword evidence="2" id="KW-0813">Transport</keyword>
<keyword evidence="6" id="KW-0472">Membrane</keyword>
<organism evidence="11 12">
    <name type="scientific">Chondromyces apiculatus DSM 436</name>
    <dbReference type="NCBI Taxonomy" id="1192034"/>
    <lineage>
        <taxon>Bacteria</taxon>
        <taxon>Pseudomonadati</taxon>
        <taxon>Myxococcota</taxon>
        <taxon>Polyangia</taxon>
        <taxon>Polyangiales</taxon>
        <taxon>Polyangiaceae</taxon>
        <taxon>Chondromyces</taxon>
    </lineage>
</organism>
<dbReference type="Pfam" id="PF07715">
    <property type="entry name" value="Plug"/>
    <property type="match status" value="1"/>
</dbReference>
<dbReference type="GO" id="GO:0044718">
    <property type="term" value="P:siderophore transmembrane transport"/>
    <property type="evidence" value="ECO:0007669"/>
    <property type="project" value="TreeGrafter"/>
</dbReference>
<dbReference type="Proteomes" id="UP000019678">
    <property type="component" value="Unassembled WGS sequence"/>
</dbReference>
<evidence type="ECO:0000259" key="10">
    <source>
        <dbReference type="Pfam" id="PF07715"/>
    </source>
</evidence>
<evidence type="ECO:0000256" key="6">
    <source>
        <dbReference type="ARBA" id="ARBA00023136"/>
    </source>
</evidence>
<dbReference type="GO" id="GO:0009279">
    <property type="term" value="C:cell outer membrane"/>
    <property type="evidence" value="ECO:0007669"/>
    <property type="project" value="UniProtKB-SubCell"/>
</dbReference>
<evidence type="ECO:0000256" key="2">
    <source>
        <dbReference type="ARBA" id="ARBA00022448"/>
    </source>
</evidence>
<dbReference type="EMBL" id="ASRX01000043">
    <property type="protein sequence ID" value="EYF03659.1"/>
    <property type="molecule type" value="Genomic_DNA"/>
</dbReference>
<dbReference type="Gene3D" id="2.40.170.20">
    <property type="entry name" value="TonB-dependent receptor, beta-barrel domain"/>
    <property type="match status" value="1"/>
</dbReference>
<keyword evidence="12" id="KW-1185">Reference proteome</keyword>
<evidence type="ECO:0000256" key="7">
    <source>
        <dbReference type="ARBA" id="ARBA00023237"/>
    </source>
</evidence>
<dbReference type="SUPFAM" id="SSF56935">
    <property type="entry name" value="Porins"/>
    <property type="match status" value="1"/>
</dbReference>
<dbReference type="InterPro" id="IPR012910">
    <property type="entry name" value="Plug_dom"/>
</dbReference>
<sequence>MGFVITTQRGGVFRNLRGRVLLPALVHAGTAALAALAATCIAPPPVLAQPAQPARPPAGAAEPVTPPKLDPMPEVAYPEGAQGDAEVFLVLVVDRDGSVRSVDVERGEEPFASTAKRAASAFKFIPGTRKGEPVLARIRFSIGFKAPVPVEEPPPDDPAAATPPAGTPSAGAPGAGTAPGAAGKPAASTRPTTGAAGQKPGASGGSISAVEDAALEVMVRAEKPPPSARSLSRAEVRQLPGAFGDPFRAIEALPGVTPIVSGLPYFYVRGAPPGNIGYYLDGVRVPYLFHAAAGPSVIHPGLVERVDLYSGGYPSRFGRFSGAIVAAETTAPSPDFHGEGNFRLVDVGALVEAPFAEGRGTALVSARYSYTALVISLISPELALDYRDYQARLSYALTPRDRLTLFAFGSYDLLAQTTNDIETVLFGSEFYRVDARYDRSLANDGRLRLAATWGYDQTRVADQRNARDILGGTRVELTQPVNENLTVRAGLDILFDGYEADQAAYGDREDPDVAAYNRLFPSRTDAVATAWADMVWQLDPRLQITPGVRTDIFHSGGAYEVGVDPRLQVRADVTRWLRFLHALGLSHQPPSFIVPVPGLAIGNLRDGLQRSLQASAGVEVDLPARITASLTLFNSIFLNMSDTAGIQPPGNDQNQVPRSLGQSRGLELYVRRNLTQHLGGFLSYTLSRSTRTLGNYTFPFAFDRTHVLNAALSYDLGRGWRAGGRFAFYTGVPNLDPPGSLPDALRLLNPSREPSFYRIDARVEKKWTFGEKTWLSFVIECLNATANKESVNGEEIGPVTIPSIGLEGGF</sequence>
<evidence type="ECO:0000256" key="8">
    <source>
        <dbReference type="SAM" id="MobiDB-lite"/>
    </source>
</evidence>
<dbReference type="InterPro" id="IPR039426">
    <property type="entry name" value="TonB-dep_rcpt-like"/>
</dbReference>
<keyword evidence="11" id="KW-0675">Receptor</keyword>
<feature type="chain" id="PRO_5001500131" evidence="9">
    <location>
        <begin position="38"/>
        <end position="810"/>
    </location>
</feature>
<protein>
    <submittedName>
        <fullName evidence="11">TonB family protein / TonB-dependent receptor</fullName>
    </submittedName>
</protein>
<gene>
    <name evidence="11" type="ORF">CAP_5270</name>
</gene>
<proteinExistence type="predicted"/>
<accession>A0A017T343</accession>
<dbReference type="GO" id="GO:0015344">
    <property type="term" value="F:siderophore uptake transmembrane transporter activity"/>
    <property type="evidence" value="ECO:0007669"/>
    <property type="project" value="TreeGrafter"/>
</dbReference>
<evidence type="ECO:0000256" key="5">
    <source>
        <dbReference type="ARBA" id="ARBA00022729"/>
    </source>
</evidence>
<keyword evidence="4" id="KW-0812">Transmembrane</keyword>
<comment type="subcellular location">
    <subcellularLocation>
        <location evidence="1">Cell outer membrane</location>
        <topology evidence="1">Multi-pass membrane protein</topology>
    </subcellularLocation>
</comment>
<dbReference type="eggNOG" id="COG4771">
    <property type="taxonomic scope" value="Bacteria"/>
</dbReference>
<evidence type="ECO:0000256" key="4">
    <source>
        <dbReference type="ARBA" id="ARBA00022692"/>
    </source>
</evidence>
<dbReference type="InterPro" id="IPR036942">
    <property type="entry name" value="Beta-barrel_TonB_sf"/>
</dbReference>
<reference evidence="11 12" key="1">
    <citation type="submission" date="2013-05" db="EMBL/GenBank/DDBJ databases">
        <title>Genome assembly of Chondromyces apiculatus DSM 436.</title>
        <authorList>
            <person name="Sharma G."/>
            <person name="Khatri I."/>
            <person name="Kaur C."/>
            <person name="Mayilraj S."/>
            <person name="Subramanian S."/>
        </authorList>
    </citation>
    <scope>NUCLEOTIDE SEQUENCE [LARGE SCALE GENOMIC DNA]</scope>
    <source>
        <strain evidence="11 12">DSM 436</strain>
    </source>
</reference>
<keyword evidence="5 9" id="KW-0732">Signal</keyword>
<dbReference type="PANTHER" id="PTHR30069">
    <property type="entry name" value="TONB-DEPENDENT OUTER MEMBRANE RECEPTOR"/>
    <property type="match status" value="1"/>
</dbReference>
<dbReference type="Gene3D" id="3.30.1150.10">
    <property type="match status" value="1"/>
</dbReference>
<feature type="compositionally biased region" description="Low complexity" evidence="8">
    <location>
        <begin position="158"/>
        <end position="189"/>
    </location>
</feature>
<evidence type="ECO:0000256" key="9">
    <source>
        <dbReference type="SAM" id="SignalP"/>
    </source>
</evidence>
<evidence type="ECO:0000256" key="3">
    <source>
        <dbReference type="ARBA" id="ARBA00022452"/>
    </source>
</evidence>
<feature type="region of interest" description="Disordered" evidence="8">
    <location>
        <begin position="147"/>
        <end position="206"/>
    </location>
</feature>